<dbReference type="AlphaFoldDB" id="A0A8J6DJH5"/>
<evidence type="ECO:0000313" key="3">
    <source>
        <dbReference type="Proteomes" id="UP000700334"/>
    </source>
</evidence>
<dbReference type="Proteomes" id="UP000700334">
    <property type="component" value="Unassembled WGS sequence"/>
</dbReference>
<comment type="caution">
    <text evidence="2">The sequence shown here is derived from an EMBL/GenBank/DDBJ whole genome shotgun (WGS) entry which is preliminary data.</text>
</comment>
<organism evidence="2 3">
    <name type="scientific">Galemys pyrenaicus</name>
    <name type="common">Iberian desman</name>
    <name type="synonym">Pyrenean desman</name>
    <dbReference type="NCBI Taxonomy" id="202257"/>
    <lineage>
        <taxon>Eukaryota</taxon>
        <taxon>Metazoa</taxon>
        <taxon>Chordata</taxon>
        <taxon>Craniata</taxon>
        <taxon>Vertebrata</taxon>
        <taxon>Euteleostomi</taxon>
        <taxon>Mammalia</taxon>
        <taxon>Eutheria</taxon>
        <taxon>Laurasiatheria</taxon>
        <taxon>Eulipotyphla</taxon>
        <taxon>Talpidae</taxon>
        <taxon>Galemys</taxon>
    </lineage>
</organism>
<reference evidence="2" key="1">
    <citation type="journal article" date="2021" name="Evol. Appl.">
        <title>The genome of the Pyrenean desman and the effects of bottlenecks and inbreeding on the genomic landscape of an endangered species.</title>
        <authorList>
            <person name="Escoda L."/>
            <person name="Castresana J."/>
        </authorList>
    </citation>
    <scope>NUCLEOTIDE SEQUENCE</scope>
    <source>
        <strain evidence="2">IBE-C5619</strain>
    </source>
</reference>
<accession>A0A8J6DJH5</accession>
<name>A0A8J6DJH5_GALPY</name>
<feature type="region of interest" description="Disordered" evidence="1">
    <location>
        <begin position="1"/>
        <end position="24"/>
    </location>
</feature>
<evidence type="ECO:0000313" key="2">
    <source>
        <dbReference type="EMBL" id="KAG8511792.1"/>
    </source>
</evidence>
<protein>
    <submittedName>
        <fullName evidence="2">Uncharacterized protein</fullName>
    </submittedName>
</protein>
<proteinExistence type="predicted"/>
<evidence type="ECO:0000256" key="1">
    <source>
        <dbReference type="SAM" id="MobiDB-lite"/>
    </source>
</evidence>
<keyword evidence="3" id="KW-1185">Reference proteome</keyword>
<feature type="non-terminal residue" evidence="2">
    <location>
        <position position="114"/>
    </location>
</feature>
<gene>
    <name evidence="2" type="ORF">J0S82_004926</name>
</gene>
<dbReference type="EMBL" id="JAGFMF010011823">
    <property type="protein sequence ID" value="KAG8511792.1"/>
    <property type="molecule type" value="Genomic_DNA"/>
</dbReference>
<sequence>MCNSRDKSLTSLGTHLTDSKSSFDSHPKLWSQQTTLASFPVCSRLLKESWLLCGPKMSCLIAQVVVGGPCFYRDGGEEKQIESTVTASKGVVIGKELLKYPFCLNLKHEWWIQR</sequence>